<gene>
    <name evidence="2" type="ORF">GDO81_010948</name>
</gene>
<feature type="region of interest" description="Disordered" evidence="1">
    <location>
        <begin position="61"/>
        <end position="89"/>
    </location>
</feature>
<comment type="caution">
    <text evidence="2">The sequence shown here is derived from an EMBL/GenBank/DDBJ whole genome shotgun (WGS) entry which is preliminary data.</text>
</comment>
<name>A0AAV7C3P7_ENGPU</name>
<keyword evidence="3" id="KW-1185">Reference proteome</keyword>
<dbReference type="Proteomes" id="UP000824782">
    <property type="component" value="Unassembled WGS sequence"/>
</dbReference>
<evidence type="ECO:0000313" key="3">
    <source>
        <dbReference type="Proteomes" id="UP000824782"/>
    </source>
</evidence>
<sequence length="104" mass="11041">MSVSCLYTNSRGGGFCIFPLTNYYVRLPAVSADNITRHCADIYRIHPDCCRSSFILSGKTGAEETAGERPPAPRASSHGAAQMAGAQQSPAAPCLPLLELLKGK</sequence>
<proteinExistence type="predicted"/>
<evidence type="ECO:0000313" key="2">
    <source>
        <dbReference type="EMBL" id="KAG8579565.1"/>
    </source>
</evidence>
<evidence type="ECO:0000256" key="1">
    <source>
        <dbReference type="SAM" id="MobiDB-lite"/>
    </source>
</evidence>
<organism evidence="2 3">
    <name type="scientific">Engystomops pustulosus</name>
    <name type="common">Tungara frog</name>
    <name type="synonym">Physalaemus pustulosus</name>
    <dbReference type="NCBI Taxonomy" id="76066"/>
    <lineage>
        <taxon>Eukaryota</taxon>
        <taxon>Metazoa</taxon>
        <taxon>Chordata</taxon>
        <taxon>Craniata</taxon>
        <taxon>Vertebrata</taxon>
        <taxon>Euteleostomi</taxon>
        <taxon>Amphibia</taxon>
        <taxon>Batrachia</taxon>
        <taxon>Anura</taxon>
        <taxon>Neobatrachia</taxon>
        <taxon>Hyloidea</taxon>
        <taxon>Leptodactylidae</taxon>
        <taxon>Leiuperinae</taxon>
        <taxon>Engystomops</taxon>
    </lineage>
</organism>
<accession>A0AAV7C3P7</accession>
<dbReference type="AlphaFoldDB" id="A0AAV7C3P7"/>
<protein>
    <recommendedName>
        <fullName evidence="4">Prolamin-like domain-containing protein</fullName>
    </recommendedName>
</protein>
<dbReference type="EMBL" id="WNYA01000004">
    <property type="protein sequence ID" value="KAG8579565.1"/>
    <property type="molecule type" value="Genomic_DNA"/>
</dbReference>
<evidence type="ECO:0008006" key="4">
    <source>
        <dbReference type="Google" id="ProtNLM"/>
    </source>
</evidence>
<reference evidence="2" key="1">
    <citation type="thesis" date="2020" institute="ProQuest LLC" country="789 East Eisenhower Parkway, Ann Arbor, MI, USA">
        <title>Comparative Genomics and Chromosome Evolution.</title>
        <authorList>
            <person name="Mudd A.B."/>
        </authorList>
    </citation>
    <scope>NUCLEOTIDE SEQUENCE</scope>
    <source>
        <strain evidence="2">237g6f4</strain>
        <tissue evidence="2">Blood</tissue>
    </source>
</reference>